<feature type="transmembrane region" description="Helical" evidence="1">
    <location>
        <begin position="69"/>
        <end position="87"/>
    </location>
</feature>
<evidence type="ECO:0000256" key="1">
    <source>
        <dbReference type="SAM" id="Phobius"/>
    </source>
</evidence>
<reference evidence="2" key="2">
    <citation type="submission" date="2022-01" db="EMBL/GenBank/DDBJ databases">
        <authorList>
            <person name="Yamashiro T."/>
            <person name="Shiraishi A."/>
            <person name="Satake H."/>
            <person name="Nakayama K."/>
        </authorList>
    </citation>
    <scope>NUCLEOTIDE SEQUENCE</scope>
</reference>
<feature type="transmembrane region" description="Helical" evidence="1">
    <location>
        <begin position="35"/>
        <end position="57"/>
    </location>
</feature>
<dbReference type="EMBL" id="BQNB010019855">
    <property type="protein sequence ID" value="GJT89734.1"/>
    <property type="molecule type" value="Genomic_DNA"/>
</dbReference>
<keyword evidence="1" id="KW-1133">Transmembrane helix</keyword>
<reference evidence="2" key="1">
    <citation type="journal article" date="2022" name="Int. J. Mol. Sci.">
        <title>Draft Genome of Tanacetum Coccineum: Genomic Comparison of Closely Related Tanacetum-Family Plants.</title>
        <authorList>
            <person name="Yamashiro T."/>
            <person name="Shiraishi A."/>
            <person name="Nakayama K."/>
            <person name="Satake H."/>
        </authorList>
    </citation>
    <scope>NUCLEOTIDE SEQUENCE</scope>
</reference>
<proteinExistence type="predicted"/>
<dbReference type="Proteomes" id="UP001151760">
    <property type="component" value="Unassembled WGS sequence"/>
</dbReference>
<organism evidence="2 3">
    <name type="scientific">Tanacetum coccineum</name>
    <dbReference type="NCBI Taxonomy" id="301880"/>
    <lineage>
        <taxon>Eukaryota</taxon>
        <taxon>Viridiplantae</taxon>
        <taxon>Streptophyta</taxon>
        <taxon>Embryophyta</taxon>
        <taxon>Tracheophyta</taxon>
        <taxon>Spermatophyta</taxon>
        <taxon>Magnoliopsida</taxon>
        <taxon>eudicotyledons</taxon>
        <taxon>Gunneridae</taxon>
        <taxon>Pentapetalae</taxon>
        <taxon>asterids</taxon>
        <taxon>campanulids</taxon>
        <taxon>Asterales</taxon>
        <taxon>Asteraceae</taxon>
        <taxon>Asteroideae</taxon>
        <taxon>Anthemideae</taxon>
        <taxon>Anthemidinae</taxon>
        <taxon>Tanacetum</taxon>
    </lineage>
</organism>
<feature type="transmembrane region" description="Helical" evidence="1">
    <location>
        <begin position="93"/>
        <end position="114"/>
    </location>
</feature>
<keyword evidence="1" id="KW-0472">Membrane</keyword>
<name>A0ABQ5HQA7_9ASTR</name>
<keyword evidence="3" id="KW-1185">Reference proteome</keyword>
<evidence type="ECO:0000313" key="3">
    <source>
        <dbReference type="Proteomes" id="UP001151760"/>
    </source>
</evidence>
<evidence type="ECO:0000313" key="2">
    <source>
        <dbReference type="EMBL" id="GJT89734.1"/>
    </source>
</evidence>
<keyword evidence="1" id="KW-0812">Transmembrane</keyword>
<gene>
    <name evidence="2" type="ORF">Tco_1078579</name>
</gene>
<comment type="caution">
    <text evidence="2">The sequence shown here is derived from an EMBL/GenBank/DDBJ whole genome shotgun (WGS) entry which is preliminary data.</text>
</comment>
<protein>
    <submittedName>
        <fullName evidence="2">Uncharacterized protein</fullName>
    </submittedName>
</protein>
<sequence>MVGCGLGGGCCYDYVLYCLVGAVVGSEVGRGVVKWIFVGGMLWGGLKEVVGGVWFRGWVSGVVEGSWEWFWWGLGFGGCGGFWVGVWGFNQTAWWWGGCVGGVVVLGVWVLWVVSESVVYPGHKNCDGVCRVVSEGVVVESGVGGHWGDGVGVLGLGVEGLVGLGMVSWGSGGEVWERVVGTGWWEVLGGLRGVGEGEGMGGWGMGIYVEGGGCGIGCGVGRGAAEVRVGGVGMGSGWVGLVGWIEWCCLEAGWGVDGGRKGCWVGWSVGMGTCGVLSCWCGVVNVVGVGGVGWDGSVGWLGGGGGEVGCCGGSVSGWVWWGGSVRL</sequence>
<accession>A0ABQ5HQA7</accession>